<accession>A0A1C7M598</accession>
<name>A0A1C7M598_GRIFR</name>
<dbReference type="AlphaFoldDB" id="A0A1C7M598"/>
<proteinExistence type="predicted"/>
<gene>
    <name evidence="1" type="ORF">A0H81_08394</name>
</gene>
<comment type="caution">
    <text evidence="1">The sequence shown here is derived from an EMBL/GenBank/DDBJ whole genome shotgun (WGS) entry which is preliminary data.</text>
</comment>
<protein>
    <submittedName>
        <fullName evidence="1">Uncharacterized protein</fullName>
    </submittedName>
</protein>
<reference evidence="1 2" key="1">
    <citation type="submission" date="2016-03" db="EMBL/GenBank/DDBJ databases">
        <title>Whole genome sequencing of Grifola frondosa 9006-11.</title>
        <authorList>
            <person name="Min B."/>
            <person name="Park H."/>
            <person name="Kim J.-G."/>
            <person name="Cho H."/>
            <person name="Oh Y.-L."/>
            <person name="Kong W.-S."/>
            <person name="Choi I.-G."/>
        </authorList>
    </citation>
    <scope>NUCLEOTIDE SEQUENCE [LARGE SCALE GENOMIC DNA]</scope>
    <source>
        <strain evidence="1 2">9006-11</strain>
    </source>
</reference>
<dbReference type="EMBL" id="LUGG01000011">
    <property type="protein sequence ID" value="OBZ71687.1"/>
    <property type="molecule type" value="Genomic_DNA"/>
</dbReference>
<keyword evidence="2" id="KW-1185">Reference proteome</keyword>
<evidence type="ECO:0000313" key="2">
    <source>
        <dbReference type="Proteomes" id="UP000092993"/>
    </source>
</evidence>
<sequence length="83" mass="9141">MPSRCPACHCLHSINICNVSAVLPTSPIPSSHPQLVVQESHYHRLLRHQRPMVPCSLIIPHLSPQTQVNPCSNPAILETAHTP</sequence>
<evidence type="ECO:0000313" key="1">
    <source>
        <dbReference type="EMBL" id="OBZ71687.1"/>
    </source>
</evidence>
<dbReference type="Proteomes" id="UP000092993">
    <property type="component" value="Unassembled WGS sequence"/>
</dbReference>
<organism evidence="1 2">
    <name type="scientific">Grifola frondosa</name>
    <name type="common">Maitake</name>
    <name type="synonym">Polyporus frondosus</name>
    <dbReference type="NCBI Taxonomy" id="5627"/>
    <lineage>
        <taxon>Eukaryota</taxon>
        <taxon>Fungi</taxon>
        <taxon>Dikarya</taxon>
        <taxon>Basidiomycota</taxon>
        <taxon>Agaricomycotina</taxon>
        <taxon>Agaricomycetes</taxon>
        <taxon>Polyporales</taxon>
        <taxon>Grifolaceae</taxon>
        <taxon>Grifola</taxon>
    </lineage>
</organism>